<proteinExistence type="predicted"/>
<dbReference type="RefSeq" id="WP_201372455.1">
    <property type="nucleotide sequence ID" value="NZ_BNJG01000002.1"/>
</dbReference>
<dbReference type="EMBL" id="BNJG01000002">
    <property type="protein sequence ID" value="GHO55819.1"/>
    <property type="molecule type" value="Genomic_DNA"/>
</dbReference>
<reference evidence="1 2" key="1">
    <citation type="journal article" date="2021" name="Int. J. Syst. Evol. Microbiol.">
        <title>Reticulibacter mediterranei gen. nov., sp. nov., within the new family Reticulibacteraceae fam. nov., and Ktedonospora formicarum gen. nov., sp. nov., Ktedonobacter robiniae sp. nov., Dictyobacter formicarum sp. nov. and Dictyobacter arantiisoli sp. nov., belonging to the class Ktedonobacteria.</title>
        <authorList>
            <person name="Yabe S."/>
            <person name="Zheng Y."/>
            <person name="Wang C.M."/>
            <person name="Sakai Y."/>
            <person name="Abe K."/>
            <person name="Yokota A."/>
            <person name="Donadio S."/>
            <person name="Cavaletti L."/>
            <person name="Monciardini P."/>
        </authorList>
    </citation>
    <scope>NUCLEOTIDE SEQUENCE [LARGE SCALE GENOMIC DNA]</scope>
    <source>
        <strain evidence="1 2">SOSP1-30</strain>
    </source>
</reference>
<organism evidence="1 2">
    <name type="scientific">Ktedonobacter robiniae</name>
    <dbReference type="NCBI Taxonomy" id="2778365"/>
    <lineage>
        <taxon>Bacteria</taxon>
        <taxon>Bacillati</taxon>
        <taxon>Chloroflexota</taxon>
        <taxon>Ktedonobacteria</taxon>
        <taxon>Ktedonobacterales</taxon>
        <taxon>Ktedonobacteraceae</taxon>
        <taxon>Ktedonobacter</taxon>
    </lineage>
</organism>
<protein>
    <recommendedName>
        <fullName evidence="3">Sensor histidine kinase</fullName>
    </recommendedName>
</protein>
<evidence type="ECO:0008006" key="3">
    <source>
        <dbReference type="Google" id="ProtNLM"/>
    </source>
</evidence>
<keyword evidence="2" id="KW-1185">Reference proteome</keyword>
<comment type="caution">
    <text evidence="1">The sequence shown here is derived from an EMBL/GenBank/DDBJ whole genome shotgun (WGS) entry which is preliminary data.</text>
</comment>
<accession>A0ABQ3USN1</accession>
<evidence type="ECO:0000313" key="1">
    <source>
        <dbReference type="EMBL" id="GHO55819.1"/>
    </source>
</evidence>
<name>A0ABQ3USN1_9CHLR</name>
<evidence type="ECO:0000313" key="2">
    <source>
        <dbReference type="Proteomes" id="UP000654345"/>
    </source>
</evidence>
<gene>
    <name evidence="1" type="ORF">KSB_42940</name>
</gene>
<sequence>MQRFMPRFLAILFMYLVVLGALSFLIYLIVSTAIAQVSSLASTIHTLLTPTSATRLSPFEQALRLFGLTPDQMHRFALR</sequence>
<dbReference type="Proteomes" id="UP000654345">
    <property type="component" value="Unassembled WGS sequence"/>
</dbReference>